<dbReference type="HAMAP" id="MF_00128">
    <property type="entry name" value="NrdI"/>
    <property type="match status" value="1"/>
</dbReference>
<evidence type="ECO:0000256" key="1">
    <source>
        <dbReference type="ARBA" id="ARBA00003999"/>
    </source>
</evidence>
<dbReference type="InterPro" id="IPR004465">
    <property type="entry name" value="RNR_NrdI"/>
</dbReference>
<gene>
    <name evidence="3 4" type="primary">nrdI</name>
    <name evidence="4" type="ORF">ACFFLE_00410</name>
</gene>
<dbReference type="InterPro" id="IPR020852">
    <property type="entry name" value="RNR_Ib_NrdI_bac"/>
</dbReference>
<comment type="similarity">
    <text evidence="2 3">Belongs to the NrdI family.</text>
</comment>
<comment type="function">
    <text evidence="1 3">Probably involved in ribonucleotide reductase function.</text>
</comment>
<dbReference type="PIRSF" id="PIRSF005087">
    <property type="entry name" value="NrdI"/>
    <property type="match status" value="1"/>
</dbReference>
<dbReference type="PANTHER" id="PTHR37297:SF1">
    <property type="entry name" value="PROTEIN NRDI"/>
    <property type="match status" value="1"/>
</dbReference>
<evidence type="ECO:0000256" key="2">
    <source>
        <dbReference type="ARBA" id="ARBA00009942"/>
    </source>
</evidence>
<keyword evidence="5" id="KW-1185">Reference proteome</keyword>
<evidence type="ECO:0000256" key="3">
    <source>
        <dbReference type="HAMAP-Rule" id="MF_00128"/>
    </source>
</evidence>
<dbReference type="SUPFAM" id="SSF52218">
    <property type="entry name" value="Flavoproteins"/>
    <property type="match status" value="1"/>
</dbReference>
<dbReference type="NCBIfam" id="TIGR00333">
    <property type="entry name" value="nrdI"/>
    <property type="match status" value="1"/>
</dbReference>
<dbReference type="InterPro" id="IPR029039">
    <property type="entry name" value="Flavoprotein-like_sf"/>
</dbReference>
<proteinExistence type="inferred from homology"/>
<sequence>MIIAFYSMTGNVRRFINGSGIAEDYDTYEIRASNKDERIHEPFILVTSTYGFGGVPNEVKAFLEVNNDLMMAVASSGNRNWGENFARAGEDISENYNVPLLMKFELHGTQKDREEFFGKAGAIYESYGRSEIQSY</sequence>
<protein>
    <recommendedName>
        <fullName evidence="3">Protein NrdI</fullName>
    </recommendedName>
</protein>
<evidence type="ECO:0000313" key="5">
    <source>
        <dbReference type="Proteomes" id="UP001589740"/>
    </source>
</evidence>
<dbReference type="Pfam" id="PF07972">
    <property type="entry name" value="Flavodoxin_NdrI"/>
    <property type="match status" value="1"/>
</dbReference>
<dbReference type="Proteomes" id="UP001589740">
    <property type="component" value="Unassembled WGS sequence"/>
</dbReference>
<comment type="caution">
    <text evidence="4">The sequence shown here is derived from an EMBL/GenBank/DDBJ whole genome shotgun (WGS) entry which is preliminary data.</text>
</comment>
<evidence type="ECO:0000313" key="4">
    <source>
        <dbReference type="EMBL" id="MFB9859572.1"/>
    </source>
</evidence>
<dbReference type="Gene3D" id="3.40.50.360">
    <property type="match status" value="1"/>
</dbReference>
<dbReference type="PANTHER" id="PTHR37297">
    <property type="entry name" value="PROTEIN NRDI"/>
    <property type="match status" value="1"/>
</dbReference>
<dbReference type="EMBL" id="JBHMAH010000001">
    <property type="protein sequence ID" value="MFB9859572.1"/>
    <property type="molecule type" value="Genomic_DNA"/>
</dbReference>
<reference evidence="4 5" key="1">
    <citation type="submission" date="2024-09" db="EMBL/GenBank/DDBJ databases">
        <authorList>
            <person name="Sun Q."/>
            <person name="Mori K."/>
        </authorList>
    </citation>
    <scope>NUCLEOTIDE SEQUENCE [LARGE SCALE GENOMIC DNA]</scope>
    <source>
        <strain evidence="4 5">JCM 12822</strain>
    </source>
</reference>
<dbReference type="RefSeq" id="WP_380569192.1">
    <property type="nucleotide sequence ID" value="NZ_JBHMAH010000001.1"/>
</dbReference>
<accession>A0ABV5Z0G5</accession>
<organism evidence="4 5">
    <name type="scientific">Salinicoccus siamensis</name>
    <dbReference type="NCBI Taxonomy" id="381830"/>
    <lineage>
        <taxon>Bacteria</taxon>
        <taxon>Bacillati</taxon>
        <taxon>Bacillota</taxon>
        <taxon>Bacilli</taxon>
        <taxon>Bacillales</taxon>
        <taxon>Staphylococcaceae</taxon>
        <taxon>Salinicoccus</taxon>
    </lineage>
</organism>
<name>A0ABV5Z0G5_9STAP</name>